<dbReference type="InterPro" id="IPR003918">
    <property type="entry name" value="NADH_UbQ_OxRdtase"/>
</dbReference>
<feature type="transmembrane region" description="Helical" evidence="16">
    <location>
        <begin position="88"/>
        <end position="106"/>
    </location>
</feature>
<feature type="transmembrane region" description="Helical" evidence="16">
    <location>
        <begin position="219"/>
        <end position="241"/>
    </location>
</feature>
<dbReference type="GO" id="GO:0015990">
    <property type="term" value="P:electron transport coupled proton transport"/>
    <property type="evidence" value="ECO:0007669"/>
    <property type="project" value="TreeGrafter"/>
</dbReference>
<accession>C9V3L9</accession>
<protein>
    <recommendedName>
        <fullName evidence="4 16">NADH-ubiquinone oxidoreductase chain 4</fullName>
        <ecNumber evidence="3 16">7.1.1.2</ecNumber>
    </recommendedName>
</protein>
<feature type="transmembrane region" description="Helical" evidence="16">
    <location>
        <begin position="184"/>
        <end position="207"/>
    </location>
</feature>
<comment type="catalytic activity">
    <reaction evidence="15 16">
        <text>a ubiquinone + NADH + 5 H(+)(in) = a ubiquinol + NAD(+) + 4 H(+)(out)</text>
        <dbReference type="Rhea" id="RHEA:29091"/>
        <dbReference type="Rhea" id="RHEA-COMP:9565"/>
        <dbReference type="Rhea" id="RHEA-COMP:9566"/>
        <dbReference type="ChEBI" id="CHEBI:15378"/>
        <dbReference type="ChEBI" id="CHEBI:16389"/>
        <dbReference type="ChEBI" id="CHEBI:17976"/>
        <dbReference type="ChEBI" id="CHEBI:57540"/>
        <dbReference type="ChEBI" id="CHEBI:57945"/>
        <dbReference type="EC" id="7.1.1.2"/>
    </reaction>
</comment>
<feature type="transmembrane region" description="Helical" evidence="16">
    <location>
        <begin position="59"/>
        <end position="76"/>
    </location>
</feature>
<keyword evidence="12 16" id="KW-0830">Ubiquinone</keyword>
<evidence type="ECO:0000256" key="12">
    <source>
        <dbReference type="ARBA" id="ARBA00023075"/>
    </source>
</evidence>
<evidence type="ECO:0000256" key="14">
    <source>
        <dbReference type="ARBA" id="ARBA00023136"/>
    </source>
</evidence>
<dbReference type="PRINTS" id="PR01437">
    <property type="entry name" value="NUOXDRDTASE4"/>
</dbReference>
<gene>
    <name evidence="18" type="primary">ND4</name>
</gene>
<comment type="subcellular location">
    <subcellularLocation>
        <location evidence="1 16">Mitochondrion membrane</location>
        <topology evidence="1 16">Multi-pass membrane protein</topology>
    </subcellularLocation>
</comment>
<keyword evidence="6 16" id="KW-0679">Respiratory chain</keyword>
<evidence type="ECO:0000256" key="8">
    <source>
        <dbReference type="ARBA" id="ARBA00022967"/>
    </source>
</evidence>
<evidence type="ECO:0000256" key="9">
    <source>
        <dbReference type="ARBA" id="ARBA00022982"/>
    </source>
</evidence>
<keyword evidence="14 16" id="KW-0472">Membrane</keyword>
<proteinExistence type="inferred from homology"/>
<comment type="function">
    <text evidence="16">Core subunit of the mitochondrial membrane respiratory chain NADH dehydrogenase (Complex I) which catalyzes electron transfer from NADH through the respiratory chain, using ubiquinone as an electron acceptor. Essential for the catalytic activity and assembly of complex I.</text>
</comment>
<dbReference type="EC" id="7.1.1.2" evidence="3 16"/>
<evidence type="ECO:0000256" key="2">
    <source>
        <dbReference type="ARBA" id="ARBA00009025"/>
    </source>
</evidence>
<evidence type="ECO:0000256" key="5">
    <source>
        <dbReference type="ARBA" id="ARBA00022448"/>
    </source>
</evidence>
<evidence type="ECO:0000259" key="17">
    <source>
        <dbReference type="Pfam" id="PF00361"/>
    </source>
</evidence>
<feature type="domain" description="NADH:quinone oxidoreductase/Mrp antiporter transmembrane" evidence="17">
    <location>
        <begin position="106"/>
        <end position="388"/>
    </location>
</feature>
<keyword evidence="5 16" id="KW-0813">Transport</keyword>
<evidence type="ECO:0000256" key="1">
    <source>
        <dbReference type="ARBA" id="ARBA00004225"/>
    </source>
</evidence>
<evidence type="ECO:0000256" key="16">
    <source>
        <dbReference type="RuleBase" id="RU003297"/>
    </source>
</evidence>
<dbReference type="CTD" id="4538"/>
<feature type="transmembrane region" description="Helical" evidence="16">
    <location>
        <begin position="332"/>
        <end position="353"/>
    </location>
</feature>
<evidence type="ECO:0000256" key="6">
    <source>
        <dbReference type="ARBA" id="ARBA00022660"/>
    </source>
</evidence>
<keyword evidence="7 16" id="KW-0812">Transmembrane</keyword>
<dbReference type="InterPro" id="IPR001750">
    <property type="entry name" value="ND/Mrp_TM"/>
</dbReference>
<keyword evidence="8" id="KW-1278">Translocase</keyword>
<evidence type="ECO:0000256" key="7">
    <source>
        <dbReference type="ARBA" id="ARBA00022692"/>
    </source>
</evidence>
<dbReference type="Pfam" id="PF00361">
    <property type="entry name" value="Proton_antipo_M"/>
    <property type="match status" value="1"/>
</dbReference>
<feature type="transmembrane region" description="Helical" evidence="16">
    <location>
        <begin position="112"/>
        <end position="132"/>
    </location>
</feature>
<evidence type="ECO:0000256" key="13">
    <source>
        <dbReference type="ARBA" id="ARBA00023128"/>
    </source>
</evidence>
<keyword evidence="13 16" id="KW-0496">Mitochondrion</keyword>
<evidence type="ECO:0000313" key="18">
    <source>
        <dbReference type="EMBL" id="ABJ55674.1"/>
    </source>
</evidence>
<feature type="transmembrane region" description="Helical" evidence="16">
    <location>
        <begin position="276"/>
        <end position="301"/>
    </location>
</feature>
<evidence type="ECO:0000256" key="4">
    <source>
        <dbReference type="ARBA" id="ARBA00021006"/>
    </source>
</evidence>
<evidence type="ECO:0000256" key="11">
    <source>
        <dbReference type="ARBA" id="ARBA00023027"/>
    </source>
</evidence>
<dbReference type="GO" id="GO:0048039">
    <property type="term" value="F:ubiquinone binding"/>
    <property type="evidence" value="ECO:0007669"/>
    <property type="project" value="TreeGrafter"/>
</dbReference>
<keyword evidence="9 16" id="KW-0249">Electron transport</keyword>
<evidence type="ECO:0000256" key="3">
    <source>
        <dbReference type="ARBA" id="ARBA00012944"/>
    </source>
</evidence>
<dbReference type="GO" id="GO:0008137">
    <property type="term" value="F:NADH dehydrogenase (ubiquinone) activity"/>
    <property type="evidence" value="ECO:0007669"/>
    <property type="project" value="UniProtKB-UniRule"/>
</dbReference>
<dbReference type="GO" id="GO:0031966">
    <property type="term" value="C:mitochondrial membrane"/>
    <property type="evidence" value="ECO:0007669"/>
    <property type="project" value="UniProtKB-SubCell"/>
</dbReference>
<organism evidence="18">
    <name type="scientific">Loripes lacteus</name>
    <dbReference type="NCBI Taxonomy" id="406538"/>
    <lineage>
        <taxon>Eukaryota</taxon>
        <taxon>Metazoa</taxon>
        <taxon>Spiralia</taxon>
        <taxon>Lophotrochozoa</taxon>
        <taxon>Mollusca</taxon>
        <taxon>Bivalvia</taxon>
        <taxon>Autobranchia</taxon>
        <taxon>Heteroconchia</taxon>
        <taxon>Euheterodonta</taxon>
        <taxon>Imparidentia</taxon>
        <taxon>Lucinida</taxon>
        <taxon>Lucinoidea</taxon>
        <taxon>Lucinidae</taxon>
        <taxon>Loripes</taxon>
    </lineage>
</organism>
<feature type="transmembrane region" description="Helical" evidence="16">
    <location>
        <begin position="139"/>
        <end position="160"/>
    </location>
</feature>
<dbReference type="PANTHER" id="PTHR43507:SF20">
    <property type="entry name" value="NADH-UBIQUINONE OXIDOREDUCTASE CHAIN 4"/>
    <property type="match status" value="1"/>
</dbReference>
<feature type="transmembrane region" description="Helical" evidence="16">
    <location>
        <begin position="307"/>
        <end position="325"/>
    </location>
</feature>
<dbReference type="AlphaFoldDB" id="C9V3L9"/>
<feature type="transmembrane region" description="Helical" evidence="16">
    <location>
        <begin position="424"/>
        <end position="448"/>
    </location>
</feature>
<comment type="similarity">
    <text evidence="2 16">Belongs to the complex I subunit 4 family.</text>
</comment>
<evidence type="ECO:0000256" key="10">
    <source>
        <dbReference type="ARBA" id="ARBA00022989"/>
    </source>
</evidence>
<dbReference type="RefSeq" id="YP_003208149.1">
    <property type="nucleotide sequence ID" value="NC_013271.1"/>
</dbReference>
<evidence type="ECO:0000256" key="15">
    <source>
        <dbReference type="ARBA" id="ARBA00049551"/>
    </source>
</evidence>
<feature type="transmembrane region" description="Helical" evidence="16">
    <location>
        <begin position="381"/>
        <end position="404"/>
    </location>
</feature>
<dbReference type="GO" id="GO:0042773">
    <property type="term" value="P:ATP synthesis coupled electron transport"/>
    <property type="evidence" value="ECO:0007669"/>
    <property type="project" value="InterPro"/>
</dbReference>
<keyword evidence="11 16" id="KW-0520">NAD</keyword>
<dbReference type="GeneID" id="8457707"/>
<dbReference type="PANTHER" id="PTHR43507">
    <property type="entry name" value="NADH-UBIQUINONE OXIDOREDUCTASE CHAIN 4"/>
    <property type="match status" value="1"/>
</dbReference>
<reference evidence="18" key="1">
    <citation type="submission" date="2006-10" db="EMBL/GenBank/DDBJ databases">
        <title>The complete sequences and gene organization of the mitochondrial genomes of the heterodont bivalves Loripes lacteus and Lucinella divaricata.</title>
        <authorList>
            <person name="Dreyer H."/>
            <person name="Steiner G."/>
            <person name="Satler M."/>
        </authorList>
    </citation>
    <scope>NUCLEOTIDE SEQUENCE</scope>
</reference>
<name>C9V3L9_9BIVA</name>
<dbReference type="GO" id="GO:0003954">
    <property type="term" value="F:NADH dehydrogenase activity"/>
    <property type="evidence" value="ECO:0007669"/>
    <property type="project" value="TreeGrafter"/>
</dbReference>
<dbReference type="EMBL" id="EF043341">
    <property type="protein sequence ID" value="ABJ55674.1"/>
    <property type="molecule type" value="Genomic_DNA"/>
</dbReference>
<feature type="transmembrane region" description="Helical" evidence="16">
    <location>
        <begin position="247"/>
        <end position="267"/>
    </location>
</feature>
<sequence>MKWINLSFVLFVLVMVAGMSDSFLAGMWGFGVILSMAGLMMFNNLSVEAVSELVWNSGLSSWLIFLSVWVGGVCYLCSGYRGIARPGAFGLTVLLLTLVCVLVFSASNWFLFFFFFESSLIPIVVLVLGWGYQPERLQAAFYLLMYTICVSLPMLLVLVYKCSSIGSNSFYIVGDWVWVNYESAIVMLLLLGSFLVKSPIFLVHLWLPKAHVEAPVSGSMILAGVLLKFGGYGAILVFYWFSFGVNTFCIILISFSLWGGLISGLICTRQVDVKSLIAYSSVGHMSLCLAGIVSCFSLGWWGGLLMMISHGLCSSGLFGLAGYVYKIFSSRALILCSGIMASMPIMTLCWFLLCSGNMSFPPSLSLLSEIFLMSALTGVSLWFMIPMGAMVFVVGVYSLILYSYSQHGSEVESTQGGKLLGFDFMVMSFLLWVPLNLLILCSDLMVGWL</sequence>
<keyword evidence="10 16" id="KW-1133">Transmembrane helix</keyword>
<geneLocation type="mitochondrion" evidence="18"/>